<proteinExistence type="predicted"/>
<dbReference type="SUPFAM" id="SSF81606">
    <property type="entry name" value="PP2C-like"/>
    <property type="match status" value="1"/>
</dbReference>
<evidence type="ECO:0000259" key="2">
    <source>
        <dbReference type="SMART" id="SM00065"/>
    </source>
</evidence>
<feature type="domain" description="GAF" evidence="2">
    <location>
        <begin position="171"/>
        <end position="337"/>
    </location>
</feature>
<dbReference type="SUPFAM" id="SSF55781">
    <property type="entry name" value="GAF domain-like"/>
    <property type="match status" value="2"/>
</dbReference>
<evidence type="ECO:0000313" key="5">
    <source>
        <dbReference type="Proteomes" id="UP000321490"/>
    </source>
</evidence>
<dbReference type="SUPFAM" id="SSF55785">
    <property type="entry name" value="PYP-like sensor domain (PAS domain)"/>
    <property type="match status" value="1"/>
</dbReference>
<evidence type="ECO:0000313" key="4">
    <source>
        <dbReference type="EMBL" id="TWH73696.1"/>
    </source>
</evidence>
<dbReference type="AlphaFoldDB" id="A0A562IS95"/>
<dbReference type="InterPro" id="IPR052016">
    <property type="entry name" value="Bact_Sigma-Reg"/>
</dbReference>
<sequence>MSADLGSRPDGDRARFLDEDPADLYYEHAPCGYLSALPDGTVVQVNQTFCGWVGRPAGDVLGVRFADLLTVGGRVFTETHLVPTLRTQGVVREVALDVRRADGGTVPCLVHAVEVRDADGEPVLVRYTLFEATARRRYEADRLAAQRVAEESELRSRTLQQFVSELSAAVTTADTAAVVVHRARRAVRATAAGLWLLDRTGRRADDVRVALTAREELDDEVAAALTATAQGRADLALAAGVRSVPVGEQLAQVWPRLAAAAAAAGYTELVVVPVTADDAPLGALLVALGGQPAEDLISLREPGAHQPLGAADVDLLTTVGQQAGQALERARLHEETARQAERSAFLLDAARLLARASGVTETVERLAEMVVPQLADVCLLDLITDAGTYRVVARHGDPGRQHLVDALRSWAPPARELPYPARTALAEGRTRWFPAVSDEWLAGVVRDPAELAAVQALELAGMIAVPLAAEGRSLGVLTVSADRRRRPLTAADVELVEQLALQVALMMAKAQRYELEARTSHTLQATLLPPAPPQVPAMRVAVRYLAATSGVEIGGDFYDLAPLPGDHVAIAVGDVVGHDITAAATMGQLRSVYRALLVESPSPTAVIDRLQASWPLLGLQRMATALFATLDLPTGLLHVASAGHPPPLLVTDAGAEFLPVRPSRMLGAPPSAPVEWSGVIPPGATLVLFTDGLVESRSSDIDAGLDRLRVAAERAPTADPDELCDRLLGDLAGTHRADDIALLALTRDR</sequence>
<dbReference type="SMART" id="SM00065">
    <property type="entry name" value="GAF"/>
    <property type="match status" value="2"/>
</dbReference>
<dbReference type="NCBIfam" id="TIGR00229">
    <property type="entry name" value="sensory_box"/>
    <property type="match status" value="1"/>
</dbReference>
<dbReference type="Gene3D" id="3.30.450.40">
    <property type="match status" value="2"/>
</dbReference>
<dbReference type="Gene3D" id="3.30.450.20">
    <property type="entry name" value="PAS domain"/>
    <property type="match status" value="1"/>
</dbReference>
<dbReference type="PANTHER" id="PTHR43156:SF2">
    <property type="entry name" value="STAGE II SPORULATION PROTEIN E"/>
    <property type="match status" value="1"/>
</dbReference>
<dbReference type="InterPro" id="IPR035965">
    <property type="entry name" value="PAS-like_dom_sf"/>
</dbReference>
<keyword evidence="4" id="KW-0418">Kinase</keyword>
<dbReference type="SMART" id="SM00331">
    <property type="entry name" value="PP2C_SIG"/>
    <property type="match status" value="1"/>
</dbReference>
<dbReference type="RefSeq" id="WP_153357813.1">
    <property type="nucleotide sequence ID" value="NZ_JABGDC010000025.1"/>
</dbReference>
<keyword evidence="5" id="KW-1185">Reference proteome</keyword>
<evidence type="ECO:0000259" key="3">
    <source>
        <dbReference type="SMART" id="SM00331"/>
    </source>
</evidence>
<accession>A0A562IS95</accession>
<dbReference type="InterPro" id="IPR001932">
    <property type="entry name" value="PPM-type_phosphatase-like_dom"/>
</dbReference>
<dbReference type="Proteomes" id="UP000321490">
    <property type="component" value="Unassembled WGS sequence"/>
</dbReference>
<dbReference type="OrthoDB" id="163538at2"/>
<reference evidence="4 5" key="1">
    <citation type="submission" date="2019-07" db="EMBL/GenBank/DDBJ databases">
        <title>R&amp;d 2014.</title>
        <authorList>
            <person name="Klenk H.-P."/>
        </authorList>
    </citation>
    <scope>NUCLEOTIDE SEQUENCE [LARGE SCALE GENOMIC DNA]</scope>
    <source>
        <strain evidence="4 5">DSM 45764</strain>
    </source>
</reference>
<feature type="domain" description="GAF" evidence="2">
    <location>
        <begin position="358"/>
        <end position="517"/>
    </location>
</feature>
<keyword evidence="4" id="KW-0808">Transferase</keyword>
<comment type="caution">
    <text evidence="4">The sequence shown here is derived from an EMBL/GenBank/DDBJ whole genome shotgun (WGS) entry which is preliminary data.</text>
</comment>
<dbReference type="InterPro" id="IPR000014">
    <property type="entry name" value="PAS"/>
</dbReference>
<name>A0A562IS95_9ACTN</name>
<dbReference type="CDD" id="cd00130">
    <property type="entry name" value="PAS"/>
    <property type="match status" value="1"/>
</dbReference>
<dbReference type="PANTHER" id="PTHR43156">
    <property type="entry name" value="STAGE II SPORULATION PROTEIN E-RELATED"/>
    <property type="match status" value="1"/>
</dbReference>
<keyword evidence="1" id="KW-0378">Hydrolase</keyword>
<protein>
    <submittedName>
        <fullName evidence="4">Serine/threonine-protein kinase RsbW</fullName>
    </submittedName>
</protein>
<dbReference type="Pfam" id="PF13185">
    <property type="entry name" value="GAF_2"/>
    <property type="match status" value="1"/>
</dbReference>
<dbReference type="GO" id="GO:0016301">
    <property type="term" value="F:kinase activity"/>
    <property type="evidence" value="ECO:0007669"/>
    <property type="project" value="UniProtKB-KW"/>
</dbReference>
<dbReference type="Pfam" id="PF07228">
    <property type="entry name" value="SpoIIE"/>
    <property type="match status" value="1"/>
</dbReference>
<gene>
    <name evidence="4" type="ORF">JD78_02220</name>
</gene>
<organism evidence="4 5">
    <name type="scientific">Modestobacter roseus</name>
    <dbReference type="NCBI Taxonomy" id="1181884"/>
    <lineage>
        <taxon>Bacteria</taxon>
        <taxon>Bacillati</taxon>
        <taxon>Actinomycetota</taxon>
        <taxon>Actinomycetes</taxon>
        <taxon>Geodermatophilales</taxon>
        <taxon>Geodermatophilaceae</taxon>
        <taxon>Modestobacter</taxon>
    </lineage>
</organism>
<evidence type="ECO:0000256" key="1">
    <source>
        <dbReference type="ARBA" id="ARBA00022801"/>
    </source>
</evidence>
<dbReference type="EMBL" id="VLKF01000001">
    <property type="protein sequence ID" value="TWH73696.1"/>
    <property type="molecule type" value="Genomic_DNA"/>
</dbReference>
<dbReference type="InterPro" id="IPR036457">
    <property type="entry name" value="PPM-type-like_dom_sf"/>
</dbReference>
<feature type="domain" description="PPM-type phosphatase" evidence="3">
    <location>
        <begin position="538"/>
        <end position="747"/>
    </location>
</feature>
<dbReference type="Gene3D" id="3.60.40.10">
    <property type="entry name" value="PPM-type phosphatase domain"/>
    <property type="match status" value="1"/>
</dbReference>
<dbReference type="InterPro" id="IPR003018">
    <property type="entry name" value="GAF"/>
</dbReference>
<dbReference type="GO" id="GO:0016791">
    <property type="term" value="F:phosphatase activity"/>
    <property type="evidence" value="ECO:0007669"/>
    <property type="project" value="TreeGrafter"/>
</dbReference>
<dbReference type="Pfam" id="PF13426">
    <property type="entry name" value="PAS_9"/>
    <property type="match status" value="1"/>
</dbReference>
<dbReference type="InterPro" id="IPR029016">
    <property type="entry name" value="GAF-like_dom_sf"/>
</dbReference>